<gene>
    <name evidence="2" type="ORF">TNIN_193921</name>
</gene>
<keyword evidence="1" id="KW-0732">Signal</keyword>
<comment type="caution">
    <text evidence="2">The sequence shown here is derived from an EMBL/GenBank/DDBJ whole genome shotgun (WGS) entry which is preliminary data.</text>
</comment>
<feature type="chain" id="PRO_5036474161" description="Secreted protein" evidence="1">
    <location>
        <begin position="24"/>
        <end position="90"/>
    </location>
</feature>
<feature type="signal peptide" evidence="1">
    <location>
        <begin position="1"/>
        <end position="23"/>
    </location>
</feature>
<protein>
    <recommendedName>
        <fullName evidence="4">Secreted protein</fullName>
    </recommendedName>
</protein>
<evidence type="ECO:0000313" key="2">
    <source>
        <dbReference type="EMBL" id="GFY54960.1"/>
    </source>
</evidence>
<organism evidence="2 3">
    <name type="scientific">Trichonephila inaurata madagascariensis</name>
    <dbReference type="NCBI Taxonomy" id="2747483"/>
    <lineage>
        <taxon>Eukaryota</taxon>
        <taxon>Metazoa</taxon>
        <taxon>Ecdysozoa</taxon>
        <taxon>Arthropoda</taxon>
        <taxon>Chelicerata</taxon>
        <taxon>Arachnida</taxon>
        <taxon>Araneae</taxon>
        <taxon>Araneomorphae</taxon>
        <taxon>Entelegynae</taxon>
        <taxon>Araneoidea</taxon>
        <taxon>Nephilidae</taxon>
        <taxon>Trichonephila</taxon>
        <taxon>Trichonephila inaurata</taxon>
    </lineage>
</organism>
<dbReference type="Proteomes" id="UP000886998">
    <property type="component" value="Unassembled WGS sequence"/>
</dbReference>
<proteinExistence type="predicted"/>
<evidence type="ECO:0000313" key="3">
    <source>
        <dbReference type="Proteomes" id="UP000886998"/>
    </source>
</evidence>
<evidence type="ECO:0000256" key="1">
    <source>
        <dbReference type="SAM" id="SignalP"/>
    </source>
</evidence>
<name>A0A8X7C471_9ARAC</name>
<dbReference type="AlphaFoldDB" id="A0A8X7C471"/>
<keyword evidence="3" id="KW-1185">Reference proteome</keyword>
<evidence type="ECO:0008006" key="4">
    <source>
        <dbReference type="Google" id="ProtNLM"/>
    </source>
</evidence>
<accession>A0A8X7C471</accession>
<sequence>MDPFCLIVLMPVLEIFLSTSLQAEIHWLCDGGIAAPCTSLYQLQYHLEKFTRAVVLRGSRAALLSIVSDTNSKTVGLLDCRHHLKKPGIT</sequence>
<reference evidence="2" key="1">
    <citation type="submission" date="2020-08" db="EMBL/GenBank/DDBJ databases">
        <title>Multicomponent nature underlies the extraordinary mechanical properties of spider dragline silk.</title>
        <authorList>
            <person name="Kono N."/>
            <person name="Nakamura H."/>
            <person name="Mori M."/>
            <person name="Yoshida Y."/>
            <person name="Ohtoshi R."/>
            <person name="Malay A.D."/>
            <person name="Moran D.A.P."/>
            <person name="Tomita M."/>
            <person name="Numata K."/>
            <person name="Arakawa K."/>
        </authorList>
    </citation>
    <scope>NUCLEOTIDE SEQUENCE</scope>
</reference>
<dbReference type="EMBL" id="BMAV01010094">
    <property type="protein sequence ID" value="GFY54960.1"/>
    <property type="molecule type" value="Genomic_DNA"/>
</dbReference>